<name>A0A972JHA6_9FLAO</name>
<dbReference type="Proteomes" id="UP000712080">
    <property type="component" value="Unassembled WGS sequence"/>
</dbReference>
<sequence>MKKIYSFLFIASFILTASAQNQITNFHYLDYSSEWRYYASGWSINGYEDFDIEYFDGDTIIDGTAYYRKFRLNRAVVHWWTGETTQTETLYGPGYVREDNQGNFLYYDGTADVLFQDNVSIAAASVGSAFPNQSAPNSCAVLYSSTDTIGGVTLNHINGQFPDTSTGLVEGIGDLGMSCSIGFEYNRMLYCYTKGPETIQFNSATYTCSDFPSANRQFPLSTRDIALVKPTAYPNPVSDKLTVTLASGEWNYQIVSSTGSRLASGNLTSEDNSIDVSTLSSGVYFLQLENDAVRHNLKFVRN</sequence>
<dbReference type="RefSeq" id="WP_169525930.1">
    <property type="nucleotide sequence ID" value="NZ_JAAMPU010000097.1"/>
</dbReference>
<keyword evidence="1 2" id="KW-0732">Signal</keyword>
<gene>
    <name evidence="4" type="ORF">G6047_02665</name>
</gene>
<evidence type="ECO:0000313" key="5">
    <source>
        <dbReference type="Proteomes" id="UP000712080"/>
    </source>
</evidence>
<organism evidence="4 5">
    <name type="scientific">Flavobacterium silvaticum</name>
    <dbReference type="NCBI Taxonomy" id="1852020"/>
    <lineage>
        <taxon>Bacteria</taxon>
        <taxon>Pseudomonadati</taxon>
        <taxon>Bacteroidota</taxon>
        <taxon>Flavobacteriia</taxon>
        <taxon>Flavobacteriales</taxon>
        <taxon>Flavobacteriaceae</taxon>
        <taxon>Flavobacterium</taxon>
    </lineage>
</organism>
<keyword evidence="5" id="KW-1185">Reference proteome</keyword>
<dbReference type="NCBIfam" id="TIGR04183">
    <property type="entry name" value="Por_Secre_tail"/>
    <property type="match status" value="1"/>
</dbReference>
<proteinExistence type="predicted"/>
<evidence type="ECO:0000259" key="3">
    <source>
        <dbReference type="Pfam" id="PF18962"/>
    </source>
</evidence>
<feature type="domain" description="Secretion system C-terminal sorting" evidence="3">
    <location>
        <begin position="233"/>
        <end position="293"/>
    </location>
</feature>
<comment type="caution">
    <text evidence="4">The sequence shown here is derived from an EMBL/GenBank/DDBJ whole genome shotgun (WGS) entry which is preliminary data.</text>
</comment>
<dbReference type="EMBL" id="JAAMPU010000097">
    <property type="protein sequence ID" value="NMH26923.1"/>
    <property type="molecule type" value="Genomic_DNA"/>
</dbReference>
<protein>
    <submittedName>
        <fullName evidence="4">T9SS type A sorting domain-containing protein</fullName>
    </submittedName>
</protein>
<dbReference type="AlphaFoldDB" id="A0A972JHA6"/>
<dbReference type="InterPro" id="IPR026444">
    <property type="entry name" value="Secre_tail"/>
</dbReference>
<feature type="signal peptide" evidence="2">
    <location>
        <begin position="1"/>
        <end position="19"/>
    </location>
</feature>
<evidence type="ECO:0000256" key="1">
    <source>
        <dbReference type="ARBA" id="ARBA00022729"/>
    </source>
</evidence>
<feature type="chain" id="PRO_5037007274" evidence="2">
    <location>
        <begin position="20"/>
        <end position="302"/>
    </location>
</feature>
<evidence type="ECO:0000313" key="4">
    <source>
        <dbReference type="EMBL" id="NMH26923.1"/>
    </source>
</evidence>
<accession>A0A972JHA6</accession>
<dbReference type="Pfam" id="PF18962">
    <property type="entry name" value="Por_Secre_tail"/>
    <property type="match status" value="1"/>
</dbReference>
<evidence type="ECO:0000256" key="2">
    <source>
        <dbReference type="SAM" id="SignalP"/>
    </source>
</evidence>
<reference evidence="4" key="1">
    <citation type="submission" date="2020-02" db="EMBL/GenBank/DDBJ databases">
        <title>Flavobacterium sp. genome.</title>
        <authorList>
            <person name="Jung H.S."/>
            <person name="Baek J.H."/>
            <person name="Jeon C.O."/>
        </authorList>
    </citation>
    <scope>NUCLEOTIDE SEQUENCE</scope>
    <source>
        <strain evidence="4">SE-s28</strain>
    </source>
</reference>